<reference evidence="1" key="1">
    <citation type="submission" date="2021-02" db="EMBL/GenBank/DDBJ databases">
        <title>Sulfurospirillum tamanensis sp. nov.</title>
        <authorList>
            <person name="Frolova A."/>
            <person name="Merkel A."/>
            <person name="Slobodkin A."/>
        </authorList>
    </citation>
    <scope>NUCLEOTIDE SEQUENCE</scope>
    <source>
        <strain evidence="1">T05b</strain>
    </source>
</reference>
<dbReference type="Gene3D" id="3.30.70.120">
    <property type="match status" value="1"/>
</dbReference>
<accession>A0ABS2WPV0</accession>
<dbReference type="InterPro" id="IPR002187">
    <property type="entry name" value="N-reg_PII"/>
</dbReference>
<evidence type="ECO:0000313" key="2">
    <source>
        <dbReference type="Proteomes" id="UP000703590"/>
    </source>
</evidence>
<reference evidence="1" key="2">
    <citation type="submission" date="2021-02" db="EMBL/GenBank/DDBJ databases">
        <authorList>
            <person name="Merkel A.Y."/>
        </authorList>
    </citation>
    <scope>NUCLEOTIDE SEQUENCE</scope>
    <source>
        <strain evidence="1">T05b</strain>
    </source>
</reference>
<proteinExistence type="predicted"/>
<dbReference type="InterPro" id="IPR015867">
    <property type="entry name" value="N-reg_PII/ATP_PRibTrfase_C"/>
</dbReference>
<evidence type="ECO:0000313" key="1">
    <source>
        <dbReference type="EMBL" id="MBN2963590.1"/>
    </source>
</evidence>
<organism evidence="1 2">
    <name type="scientific">Sulfurospirillum tamanense</name>
    <dbReference type="NCBI Taxonomy" id="2813362"/>
    <lineage>
        <taxon>Bacteria</taxon>
        <taxon>Pseudomonadati</taxon>
        <taxon>Campylobacterota</taxon>
        <taxon>Epsilonproteobacteria</taxon>
        <taxon>Campylobacterales</taxon>
        <taxon>Sulfurospirillaceae</taxon>
        <taxon>Sulfurospirillum</taxon>
    </lineage>
</organism>
<protein>
    <recommendedName>
        <fullName evidence="3">Transcriptional regulator</fullName>
    </recommendedName>
</protein>
<evidence type="ECO:0008006" key="3">
    <source>
        <dbReference type="Google" id="ProtNLM"/>
    </source>
</evidence>
<dbReference type="SUPFAM" id="SSF54913">
    <property type="entry name" value="GlnB-like"/>
    <property type="match status" value="1"/>
</dbReference>
<sequence>MKFVNLTIIAPSDYEDKLKVITKEAGASGATIVQGRGYGHAEKKSFFSLTFEGNHVIITQILEEKISKAILKAIKKGIQEGELDAIAYTSPINHIVGLNTCTLKKFEETIKQEGAV</sequence>
<dbReference type="Pfam" id="PF00543">
    <property type="entry name" value="P-II"/>
    <property type="match status" value="1"/>
</dbReference>
<gene>
    <name evidence="1" type="ORF">JWV37_02260</name>
</gene>
<name>A0ABS2WPV0_9BACT</name>
<keyword evidence="2" id="KW-1185">Reference proteome</keyword>
<dbReference type="RefSeq" id="WP_205458030.1">
    <property type="nucleotide sequence ID" value="NZ_JAFHKK010000003.1"/>
</dbReference>
<dbReference type="InterPro" id="IPR011322">
    <property type="entry name" value="N-reg_PII-like_a/b"/>
</dbReference>
<dbReference type="EMBL" id="JAFHKK010000003">
    <property type="protein sequence ID" value="MBN2963590.1"/>
    <property type="molecule type" value="Genomic_DNA"/>
</dbReference>
<dbReference type="Proteomes" id="UP000703590">
    <property type="component" value="Unassembled WGS sequence"/>
</dbReference>
<comment type="caution">
    <text evidence="1">The sequence shown here is derived from an EMBL/GenBank/DDBJ whole genome shotgun (WGS) entry which is preliminary data.</text>
</comment>